<organism evidence="4 5">
    <name type="scientific">Brachybacterium nesterenkovii</name>
    <dbReference type="NCBI Taxonomy" id="47847"/>
    <lineage>
        <taxon>Bacteria</taxon>
        <taxon>Bacillati</taxon>
        <taxon>Actinomycetota</taxon>
        <taxon>Actinomycetes</taxon>
        <taxon>Micrococcales</taxon>
        <taxon>Dermabacteraceae</taxon>
        <taxon>Brachybacterium</taxon>
    </lineage>
</organism>
<feature type="region of interest" description="Disordered" evidence="2">
    <location>
        <begin position="1"/>
        <end position="27"/>
    </location>
</feature>
<dbReference type="InterPro" id="IPR050923">
    <property type="entry name" value="Cell_Proc_Reg/RNA_Proc"/>
</dbReference>
<dbReference type="SUPFAM" id="SSF49879">
    <property type="entry name" value="SMAD/FHA domain"/>
    <property type="match status" value="1"/>
</dbReference>
<dbReference type="Gene3D" id="2.60.200.20">
    <property type="match status" value="1"/>
</dbReference>
<accession>A0A1X6X5J8</accession>
<feature type="domain" description="FHA" evidence="3">
    <location>
        <begin position="73"/>
        <end position="122"/>
    </location>
</feature>
<dbReference type="EMBL" id="FWFG01000099">
    <property type="protein sequence ID" value="SLM94448.1"/>
    <property type="molecule type" value="Genomic_DNA"/>
</dbReference>
<evidence type="ECO:0000313" key="4">
    <source>
        <dbReference type="EMBL" id="SLM94448.1"/>
    </source>
</evidence>
<dbReference type="Proteomes" id="UP000195981">
    <property type="component" value="Unassembled WGS sequence"/>
</dbReference>
<evidence type="ECO:0000259" key="3">
    <source>
        <dbReference type="PROSITE" id="PS50006"/>
    </source>
</evidence>
<dbReference type="InterPro" id="IPR008984">
    <property type="entry name" value="SMAD_FHA_dom_sf"/>
</dbReference>
<dbReference type="Pfam" id="PF00498">
    <property type="entry name" value="FHA"/>
    <property type="match status" value="1"/>
</dbReference>
<dbReference type="PROSITE" id="PS50006">
    <property type="entry name" value="FHA_DOMAIN"/>
    <property type="match status" value="1"/>
</dbReference>
<protein>
    <recommendedName>
        <fullName evidence="3">FHA domain-containing protein</fullName>
    </recommendedName>
</protein>
<proteinExistence type="predicted"/>
<dbReference type="SMART" id="SM00240">
    <property type="entry name" value="FHA"/>
    <property type="match status" value="1"/>
</dbReference>
<dbReference type="PANTHER" id="PTHR23308">
    <property type="entry name" value="NUCLEAR INHIBITOR OF PROTEIN PHOSPHATASE-1"/>
    <property type="match status" value="1"/>
</dbReference>
<gene>
    <name evidence="4" type="ORF">FM110_11345</name>
</gene>
<name>A0A1X6X5J8_9MICO</name>
<keyword evidence="5" id="KW-1185">Reference proteome</keyword>
<keyword evidence="1" id="KW-0597">Phosphoprotein</keyword>
<evidence type="ECO:0000256" key="1">
    <source>
        <dbReference type="ARBA" id="ARBA00022553"/>
    </source>
</evidence>
<evidence type="ECO:0000313" key="5">
    <source>
        <dbReference type="Proteomes" id="UP000195981"/>
    </source>
</evidence>
<dbReference type="AlphaFoldDB" id="A0A1X6X5J8"/>
<sequence>MTDPTDAMQDRDHLDQTSTLSAISIPDLAEEPEHGLTAMDRSAIDALPEGSALLIVRKGPNLGARFLLDADKTVAGRHPQSEIFLDDVTVSRKHAAFLRDGQGFLIRDLGSLNGTYVSRERVDEARLHSGEELQIGKYRLTYHQNPGRA</sequence>
<evidence type="ECO:0000256" key="2">
    <source>
        <dbReference type="SAM" id="MobiDB-lite"/>
    </source>
</evidence>
<dbReference type="InterPro" id="IPR000253">
    <property type="entry name" value="FHA_dom"/>
</dbReference>
<reference evidence="4 5" key="1">
    <citation type="submission" date="2017-02" db="EMBL/GenBank/DDBJ databases">
        <authorList>
            <person name="Peterson S.W."/>
        </authorList>
    </citation>
    <scope>NUCLEOTIDE SEQUENCE [LARGE SCALE GENOMIC DNA]</scope>
    <source>
        <strain evidence="4 5">CIP104813</strain>
    </source>
</reference>